<evidence type="ECO:0000256" key="1">
    <source>
        <dbReference type="SAM" id="MobiDB-lite"/>
    </source>
</evidence>
<keyword evidence="4" id="KW-1185">Reference proteome</keyword>
<dbReference type="SMART" id="SM00976">
    <property type="entry name" value="Telo_bind"/>
    <property type="match status" value="1"/>
</dbReference>
<dbReference type="GO" id="GO:0000781">
    <property type="term" value="C:chromosome, telomeric region"/>
    <property type="evidence" value="ECO:0007669"/>
    <property type="project" value="InterPro"/>
</dbReference>
<dbReference type="HOGENOM" id="CLU_346525_0_0_1"/>
<reference evidence="3 4" key="1">
    <citation type="journal article" date="2011" name="Proc. Natl. Acad. Sci. U.S.A.">
        <title>Evolutionary erosion of yeast sex chromosomes by mating-type switching accidents.</title>
        <authorList>
            <person name="Gordon J.L."/>
            <person name="Armisen D."/>
            <person name="Proux-Wera E."/>
            <person name="Oheigeartaigh S.S."/>
            <person name="Byrne K.P."/>
            <person name="Wolfe K.H."/>
        </authorList>
    </citation>
    <scope>NUCLEOTIDE SEQUENCE [LARGE SCALE GENOMIC DNA]</scope>
    <source>
        <strain evidence="4">ATCC 24235 / CBS 4417 / NBRC 1672 / NRRL Y-8282 / UCD 70-5</strain>
    </source>
</reference>
<dbReference type="KEGG" id="tpf:TPHA_0H00840"/>
<dbReference type="EMBL" id="HE612863">
    <property type="protein sequence ID" value="CCE64292.1"/>
    <property type="molecule type" value="Genomic_DNA"/>
</dbReference>
<dbReference type="InterPro" id="IPR011564">
    <property type="entry name" value="Telomer_end-bd_POT1/Cdc13"/>
</dbReference>
<dbReference type="eggNOG" id="ENOG502QU50">
    <property type="taxonomic scope" value="Eukaryota"/>
</dbReference>
<evidence type="ECO:0000259" key="2">
    <source>
        <dbReference type="SMART" id="SM00976"/>
    </source>
</evidence>
<feature type="region of interest" description="Disordered" evidence="1">
    <location>
        <begin position="613"/>
        <end position="655"/>
    </location>
</feature>
<dbReference type="GO" id="GO:0003677">
    <property type="term" value="F:DNA binding"/>
    <property type="evidence" value="ECO:0007669"/>
    <property type="project" value="InterPro"/>
</dbReference>
<dbReference type="STRING" id="1071381.G8BWY8"/>
<dbReference type="SUPFAM" id="SSF50249">
    <property type="entry name" value="Nucleic acid-binding proteins"/>
    <property type="match status" value="1"/>
</dbReference>
<dbReference type="GeneID" id="11534225"/>
<feature type="compositionally biased region" description="Acidic residues" evidence="1">
    <location>
        <begin position="614"/>
        <end position="650"/>
    </location>
</feature>
<dbReference type="OrthoDB" id="4067010at2759"/>
<evidence type="ECO:0000313" key="3">
    <source>
        <dbReference type="EMBL" id="CCE64292.1"/>
    </source>
</evidence>
<dbReference type="Gene3D" id="2.40.50.860">
    <property type="match status" value="1"/>
</dbReference>
<dbReference type="RefSeq" id="XP_003686726.1">
    <property type="nucleotide sequence ID" value="XM_003686678.1"/>
</dbReference>
<evidence type="ECO:0000313" key="4">
    <source>
        <dbReference type="Proteomes" id="UP000005666"/>
    </source>
</evidence>
<gene>
    <name evidence="3" type="primary">TPHA0H00840</name>
    <name evidence="3" type="ordered locus">TPHA_0H00840</name>
</gene>
<name>G8BWY8_TETPH</name>
<feature type="compositionally biased region" description="Low complexity" evidence="1">
    <location>
        <begin position="180"/>
        <end position="192"/>
    </location>
</feature>
<accession>G8BWY8</accession>
<dbReference type="Pfam" id="PF18691">
    <property type="entry name" value="Cdc13_OB2"/>
    <property type="match status" value="1"/>
</dbReference>
<sequence>MDSIALLSRITLVNDKFTLYFHDGHVLSHIVLNKSNEKIDFYNSKIIVTLLFKNFNIDLLLDKQPFDYNNIHHRKLIFVSYLFKDNILQELFPLNLTMLKNLIKTRNEDLLNIFKYLISSSLNQNDPFTLEMIIDDMPEELIDMLGSIETNKLAPTRKRQLSQELENNIEDDDINELIETSSDSDNNSTDNSVYTTPKQYQRKVRKLNANEVAIENMEPPKTFLPYPQINTKETKTGKLIAMFPTYFNSMELLKNTKIHLFFIPEEMENEHQRTLPNYELKPNINCIEFVMSVKEMQQVFGKIEDSKSLKTIAFNKDSIIDFQLMKIAYKNNLYSAIWKLKRFRVNTKKKVKKTNSRKNASFLNNVISNFVPSSDPDNAANVNSYNGKPSSPQSDPILQFSGLVLKPGETKYFQLYCILLACSDESHSFLKLTVTDFTKNTMIQQKYLIDKFLIDYNNKIDDNEGIRLIMYPNVFKPFNEKVKKLYNKEIKDMFIGTSKNLSDKGILCKMTIKANLYSDKLNAIVRECEPIPVDEFTSLTDHEKFYVEKLYSNTFPRITHYSQRFVLDYYKICFPFEWNNLKLVLTLPVKKNVPILNPHLLNNRERYGNKSIESDFEEDSESEDDSESESQEENGEDWKDDFDPENDANETDYTLFDDTSSEMLSSRFTEENDFYKLNQVPLSDRQIYTVKTEIVNVDCNKFYFEYFLRSQDNKDNFVDPRKTINAIINPTRRLKRFFNLTEAESKPDKILQSINSRYASDIKRIINQNFTLKLNRNYILLSKNVKLLTWSLVGVTMEELNPLNTNNTIEVKLEI</sequence>
<dbReference type="Gene3D" id="2.40.50.810">
    <property type="match status" value="1"/>
</dbReference>
<dbReference type="InterPro" id="IPR012340">
    <property type="entry name" value="NA-bd_OB-fold"/>
</dbReference>
<protein>
    <recommendedName>
        <fullName evidence="2">Telomeric single stranded DNA binding POT1/Cdc13 domain-containing protein</fullName>
    </recommendedName>
</protein>
<organism evidence="3 4">
    <name type="scientific">Tetrapisispora phaffii (strain ATCC 24235 / CBS 4417 / NBRC 1672 / NRRL Y-8282 / UCD 70-5)</name>
    <name type="common">Yeast</name>
    <name type="synonym">Fabospora phaffii</name>
    <dbReference type="NCBI Taxonomy" id="1071381"/>
    <lineage>
        <taxon>Eukaryota</taxon>
        <taxon>Fungi</taxon>
        <taxon>Dikarya</taxon>
        <taxon>Ascomycota</taxon>
        <taxon>Saccharomycotina</taxon>
        <taxon>Saccharomycetes</taxon>
        <taxon>Saccharomycetales</taxon>
        <taxon>Saccharomycetaceae</taxon>
        <taxon>Tetrapisispora</taxon>
    </lineage>
</organism>
<feature type="domain" description="Telomeric single stranded DNA binding POT1/Cdc13" evidence="2">
    <location>
        <begin position="400"/>
        <end position="555"/>
    </location>
</feature>
<dbReference type="Pfam" id="PF02765">
    <property type="entry name" value="POT1"/>
    <property type="match status" value="1"/>
</dbReference>
<dbReference type="InterPro" id="IPR040650">
    <property type="entry name" value="Cdc13_OB2"/>
</dbReference>
<dbReference type="Proteomes" id="UP000005666">
    <property type="component" value="Chromosome 8"/>
</dbReference>
<feature type="region of interest" description="Disordered" evidence="1">
    <location>
        <begin position="179"/>
        <end position="200"/>
    </location>
</feature>
<proteinExistence type="predicted"/>
<dbReference type="OMA" id="DEIHINE"/>
<dbReference type="GO" id="GO:0000723">
    <property type="term" value="P:telomere maintenance"/>
    <property type="evidence" value="ECO:0007669"/>
    <property type="project" value="InterPro"/>
</dbReference>
<dbReference type="AlphaFoldDB" id="G8BWY8"/>
<dbReference type="Gene3D" id="2.40.50.140">
    <property type="entry name" value="Nucleic acid-binding proteins"/>
    <property type="match status" value="1"/>
</dbReference>